<sequence length="651" mass="69698">MAGYESRIMPQAATVAPAPDAQSFGAGFGAQLGQAGDEAHRREVRRYQLERQQTADQEASSFAHAYALHRQNMDGFVQQLRTNPTRADYGEHVAQVEEADQAARAAMLDGITETSVRMRAEQQLDDYRVRLVGQEGEFAAGQRAAKTRLDAQAVMDLGANRVRHADNFSTWTGEIEDWHGYVEGLQGITPAQKQAFIREGEQAYTVSFVNHLNDTDPASALAQLDKGVFDSFLSAAQIDQLRSGSQVEMRRLEAAAAHEANLQKAAARESIATLKEKASQGIDVSADLPGAIAAAQAMDDTSTVAELQGLARDNVFARTWGSASPLTREQRLLALKGKPAGERSEDEQAELKWLTDKKSSLDSQFDADPVGFAAATAPDGYAPPAIVDWTPAELQAREAWMRKASGAYGSMRPLSRAEVSALQERATANDQGYRKVLASLGEGFSGRTAMRAVRQVLPGDNFASTAVALHPALQRQALDGRDLRKANPGILKPLDDKEGEAIAGLKAGFHQMMRTLPAGQREGIIDVAEAISADALAKHGLLSDQMTRAMMLRTLDSALGSRGEGAAKTGGIGFWGGHMYLVPDGVTKSGFERAVTKALSGGATPVNPDGSPATLRNAAPVAIGGGKYQFYVGQRLVMASGNKPFVLTVKP</sequence>
<gene>
    <name evidence="1" type="ORF">HT578_03725</name>
</gene>
<keyword evidence="2" id="KW-1185">Reference proteome</keyword>
<protein>
    <submittedName>
        <fullName evidence="1">Uncharacterized protein</fullName>
    </submittedName>
</protein>
<name>A0ABX8E1D9_9SPHN</name>
<organism evidence="1 2">
    <name type="scientific">Novosphingobium decolorationis</name>
    <dbReference type="NCBI Taxonomy" id="2698673"/>
    <lineage>
        <taxon>Bacteria</taxon>
        <taxon>Pseudomonadati</taxon>
        <taxon>Pseudomonadota</taxon>
        <taxon>Alphaproteobacteria</taxon>
        <taxon>Sphingomonadales</taxon>
        <taxon>Sphingomonadaceae</taxon>
        <taxon>Novosphingobium</taxon>
    </lineage>
</organism>
<evidence type="ECO:0000313" key="2">
    <source>
        <dbReference type="Proteomes" id="UP000677126"/>
    </source>
</evidence>
<dbReference type="Proteomes" id="UP000677126">
    <property type="component" value="Chromosome"/>
</dbReference>
<proteinExistence type="predicted"/>
<accession>A0ABX8E1D9</accession>
<dbReference type="RefSeq" id="WP_213502217.1">
    <property type="nucleotide sequence ID" value="NZ_CP054856.1"/>
</dbReference>
<reference evidence="1 2" key="1">
    <citation type="journal article" date="2021" name="Int. J. Syst. Evol. Microbiol.">
        <title>Novosphingobium decolorationis sp. nov., an aniline blue-decolourizing bacterium isolated from East Pacific sediment.</title>
        <authorList>
            <person name="Chen X."/>
            <person name="Dong B."/>
            <person name="Chen T."/>
            <person name="Ren N."/>
            <person name="Wang J."/>
            <person name="Xu Y."/>
            <person name="Yang J."/>
            <person name="Zhu S."/>
            <person name="Chen J."/>
        </authorList>
    </citation>
    <scope>NUCLEOTIDE SEQUENCE [LARGE SCALE GENOMIC DNA]</scope>
    <source>
        <strain evidence="1 2">502str22</strain>
    </source>
</reference>
<evidence type="ECO:0000313" key="1">
    <source>
        <dbReference type="EMBL" id="QVM82932.1"/>
    </source>
</evidence>
<dbReference type="EMBL" id="CP054856">
    <property type="protein sequence ID" value="QVM82932.1"/>
    <property type="molecule type" value="Genomic_DNA"/>
</dbReference>